<dbReference type="AlphaFoldDB" id="A6DLW8"/>
<reference evidence="2 3" key="1">
    <citation type="journal article" date="2010" name="J. Bacteriol.">
        <title>Genome sequence of Lentisphaera araneosa HTCC2155T, the type species of the order Lentisphaerales in the phylum Lentisphaerae.</title>
        <authorList>
            <person name="Thrash J.C."/>
            <person name="Cho J.C."/>
            <person name="Vergin K.L."/>
            <person name="Morris R.M."/>
            <person name="Giovannoni S.J."/>
        </authorList>
    </citation>
    <scope>NUCLEOTIDE SEQUENCE [LARGE SCALE GENOMIC DNA]</scope>
    <source>
        <strain evidence="2 3">HTCC2155</strain>
    </source>
</reference>
<dbReference type="Gene3D" id="2.160.20.10">
    <property type="entry name" value="Single-stranded right-handed beta-helix, Pectin lyase-like"/>
    <property type="match status" value="1"/>
</dbReference>
<feature type="chain" id="PRO_5002694124" description="Right handed beta helix domain-containing protein" evidence="1">
    <location>
        <begin position="19"/>
        <end position="564"/>
    </location>
</feature>
<dbReference type="SUPFAM" id="SSF51126">
    <property type="entry name" value="Pectin lyase-like"/>
    <property type="match status" value="1"/>
</dbReference>
<dbReference type="OrthoDB" id="251904at2"/>
<dbReference type="STRING" id="313628.LNTAR_21170"/>
<dbReference type="InterPro" id="IPR011050">
    <property type="entry name" value="Pectin_lyase_fold/virulence"/>
</dbReference>
<name>A6DLW8_9BACT</name>
<protein>
    <recommendedName>
        <fullName evidence="4">Right handed beta helix domain-containing protein</fullName>
    </recommendedName>
</protein>
<accession>A6DLW8</accession>
<evidence type="ECO:0000313" key="3">
    <source>
        <dbReference type="Proteomes" id="UP000004947"/>
    </source>
</evidence>
<evidence type="ECO:0000256" key="1">
    <source>
        <dbReference type="SAM" id="SignalP"/>
    </source>
</evidence>
<dbReference type="eggNOG" id="ENOG502ZBDC">
    <property type="taxonomic scope" value="Bacteria"/>
</dbReference>
<dbReference type="EMBL" id="ABCK01000010">
    <property type="protein sequence ID" value="EDM27266.1"/>
    <property type="molecule type" value="Genomic_DNA"/>
</dbReference>
<organism evidence="2 3">
    <name type="scientific">Lentisphaera araneosa HTCC2155</name>
    <dbReference type="NCBI Taxonomy" id="313628"/>
    <lineage>
        <taxon>Bacteria</taxon>
        <taxon>Pseudomonadati</taxon>
        <taxon>Lentisphaerota</taxon>
        <taxon>Lentisphaeria</taxon>
        <taxon>Lentisphaerales</taxon>
        <taxon>Lentisphaeraceae</taxon>
        <taxon>Lentisphaera</taxon>
    </lineage>
</organism>
<dbReference type="RefSeq" id="WP_007278876.1">
    <property type="nucleotide sequence ID" value="NZ_ABCK01000010.1"/>
</dbReference>
<gene>
    <name evidence="2" type="ORF">LNTAR_21170</name>
</gene>
<sequence>MMKLAKITIYMLALSTFASDYYVSNKIGDDKRDGRSSEIQGDSGPLKTINKALHMLQAGDTLHIINTGKIYRQSINIPKEMSGKETQKITIEGNNSWITCIDPLANDRWSLSPNGSKEVYKLEGLKGTFHFGIPLYKNKEKIPVLDHVDALKPGEFWYKEKFNILYFYTTDTYQSDKFKIILGDGSIREVEAAEWGHTNYRHNPKLKRLRGFKQAPKSIQINGVEAPLLDSPALDRLPEGTSCMIQDKELYYRPHTGEKPVDMMAILRPSGVTINHVNEHITFKNLNVAYTSNDGYNIHGKAKQIRFENCNAFFTGDEGFSSHGQCETTLDGGIFLYCSNGIHNVNNSSTIIRNVIVDSPNTGGLKNDKGTVRGVIENSIAINCPIKTHQSNMENILAISDASTDNQTQTGIEAGENVMIKSVTIIGSGLIRVDKSSACFEGCILALENGRIHIRDTNPKNILVLKNSSYSKSVLLEWGKKPPFQKSPLVKWGQENPENMVNTTPIEIEFKGPIQNQYQQLPHNVGCSKELFNRYIEYRSTREELLKTVQKMVWPKELEYYKDI</sequence>
<evidence type="ECO:0000313" key="2">
    <source>
        <dbReference type="EMBL" id="EDM27266.1"/>
    </source>
</evidence>
<keyword evidence="3" id="KW-1185">Reference proteome</keyword>
<proteinExistence type="predicted"/>
<comment type="caution">
    <text evidence="2">The sequence shown here is derived from an EMBL/GenBank/DDBJ whole genome shotgun (WGS) entry which is preliminary data.</text>
</comment>
<dbReference type="InterPro" id="IPR012334">
    <property type="entry name" value="Pectin_lyas_fold"/>
</dbReference>
<dbReference type="Proteomes" id="UP000004947">
    <property type="component" value="Unassembled WGS sequence"/>
</dbReference>
<feature type="signal peptide" evidence="1">
    <location>
        <begin position="1"/>
        <end position="18"/>
    </location>
</feature>
<evidence type="ECO:0008006" key="4">
    <source>
        <dbReference type="Google" id="ProtNLM"/>
    </source>
</evidence>
<keyword evidence="1" id="KW-0732">Signal</keyword>